<dbReference type="RefSeq" id="WP_209597073.1">
    <property type="nucleotide sequence ID" value="NZ_JAGJCF010000021.1"/>
</dbReference>
<feature type="region of interest" description="Disordered" evidence="3">
    <location>
        <begin position="1"/>
        <end position="20"/>
    </location>
</feature>
<proteinExistence type="inferred from homology"/>
<evidence type="ECO:0000256" key="2">
    <source>
        <dbReference type="ARBA" id="ARBA00022448"/>
    </source>
</evidence>
<evidence type="ECO:0000256" key="4">
    <source>
        <dbReference type="SAM" id="Phobius"/>
    </source>
</evidence>
<feature type="transmembrane region" description="Helical" evidence="4">
    <location>
        <begin position="254"/>
        <end position="274"/>
    </location>
</feature>
<comment type="caution">
    <text evidence="5">The sequence shown here is derived from an EMBL/GenBank/DDBJ whole genome shotgun (WGS) entry which is preliminary data.</text>
</comment>
<evidence type="ECO:0000313" key="6">
    <source>
        <dbReference type="Proteomes" id="UP000678276"/>
    </source>
</evidence>
<reference evidence="5 6" key="1">
    <citation type="submission" date="2021-04" db="EMBL/GenBank/DDBJ databases">
        <title>Whole genome sequence of Jiella sp. KSK16Y-1.</title>
        <authorList>
            <person name="Tuo L."/>
        </authorList>
    </citation>
    <scope>NUCLEOTIDE SEQUENCE [LARGE SCALE GENOMIC DNA]</scope>
    <source>
        <strain evidence="5 6">KSK16Y-1</strain>
    </source>
</reference>
<sequence>MTLATDRGGRRRKARPPLGTKTGAFLSRLATQWRVIRALMIRDMMGRYGRENIGFLWLIGEPALLIGGVVFLWSLMRGSSTHGLSMIVFALTGYSMLTLWRHMVSRGTGILRVSGGLLFHQDVRVVDTVLSQILMESITTFMSFLFCYTLFFLLGYVEFVYDPLLMVIAWVLMTLFAGGIAMMLGGFCAKSKPFERMLQPVMYFTLPLTGAFTLVVWMPESLRRVMVWIPMIQAQEMFRAGFTGPSVTYYYDPWYLFMCGILTMSFGLAVLKWAESDIHIG</sequence>
<accession>A0ABS4BMC3</accession>
<dbReference type="Proteomes" id="UP000678276">
    <property type="component" value="Unassembled WGS sequence"/>
</dbReference>
<keyword evidence="4" id="KW-0812">Transmembrane</keyword>
<dbReference type="PANTHER" id="PTHR30413">
    <property type="entry name" value="INNER MEMBRANE TRANSPORT PERMEASE"/>
    <property type="match status" value="1"/>
</dbReference>
<feature type="transmembrane region" description="Helical" evidence="4">
    <location>
        <begin position="167"/>
        <end position="189"/>
    </location>
</feature>
<comment type="similarity">
    <text evidence="1">Belongs to the ABC-2 integral membrane protein family.</text>
</comment>
<dbReference type="InterPro" id="IPR000412">
    <property type="entry name" value="ABC_2_transport"/>
</dbReference>
<keyword evidence="6" id="KW-1185">Reference proteome</keyword>
<feature type="transmembrane region" description="Helical" evidence="4">
    <location>
        <begin position="141"/>
        <end position="161"/>
    </location>
</feature>
<feature type="transmembrane region" description="Helical" evidence="4">
    <location>
        <begin position="82"/>
        <end position="100"/>
    </location>
</feature>
<keyword evidence="2" id="KW-0813">Transport</keyword>
<dbReference type="PANTHER" id="PTHR30413:SF10">
    <property type="entry name" value="CAPSULE POLYSACCHARIDE EXPORT INNER-MEMBRANE PROTEIN CTRC"/>
    <property type="match status" value="1"/>
</dbReference>
<feature type="transmembrane region" description="Helical" evidence="4">
    <location>
        <begin position="201"/>
        <end position="218"/>
    </location>
</feature>
<feature type="transmembrane region" description="Helical" evidence="4">
    <location>
        <begin position="54"/>
        <end position="76"/>
    </location>
</feature>
<dbReference type="PRINTS" id="PR00164">
    <property type="entry name" value="ABC2TRNSPORT"/>
</dbReference>
<evidence type="ECO:0000313" key="5">
    <source>
        <dbReference type="EMBL" id="MBP0617874.1"/>
    </source>
</evidence>
<keyword evidence="4" id="KW-1133">Transmembrane helix</keyword>
<protein>
    <submittedName>
        <fullName evidence="5">ABC transporter permease</fullName>
    </submittedName>
</protein>
<gene>
    <name evidence="5" type="ORF">J6595_20030</name>
</gene>
<evidence type="ECO:0000256" key="1">
    <source>
        <dbReference type="ARBA" id="ARBA00007783"/>
    </source>
</evidence>
<dbReference type="EMBL" id="JAGJCF010000021">
    <property type="protein sequence ID" value="MBP0617874.1"/>
    <property type="molecule type" value="Genomic_DNA"/>
</dbReference>
<keyword evidence="4" id="KW-0472">Membrane</keyword>
<evidence type="ECO:0000256" key="3">
    <source>
        <dbReference type="SAM" id="MobiDB-lite"/>
    </source>
</evidence>
<organism evidence="5 6">
    <name type="scientific">Jiella mangrovi</name>
    <dbReference type="NCBI Taxonomy" id="2821407"/>
    <lineage>
        <taxon>Bacteria</taxon>
        <taxon>Pseudomonadati</taxon>
        <taxon>Pseudomonadota</taxon>
        <taxon>Alphaproteobacteria</taxon>
        <taxon>Hyphomicrobiales</taxon>
        <taxon>Aurantimonadaceae</taxon>
        <taxon>Jiella</taxon>
    </lineage>
</organism>
<name>A0ABS4BMC3_9HYPH</name>